<reference evidence="16" key="1">
    <citation type="submission" date="2023-03" db="EMBL/GenBank/DDBJ databases">
        <authorList>
            <person name="Julca I."/>
        </authorList>
    </citation>
    <scope>NUCLEOTIDE SEQUENCE</scope>
</reference>
<dbReference type="GO" id="GO:0004857">
    <property type="term" value="F:enzyme inhibitor activity"/>
    <property type="evidence" value="ECO:0007669"/>
    <property type="project" value="InterPro"/>
</dbReference>
<dbReference type="EC" id="3.1.1.11" evidence="5 13"/>
<dbReference type="InterPro" id="IPR011050">
    <property type="entry name" value="Pectin_lyase_fold/virulence"/>
</dbReference>
<keyword evidence="10 13" id="KW-0961">Cell wall biogenesis/degradation</keyword>
<dbReference type="SUPFAM" id="SSF51126">
    <property type="entry name" value="Pectin lyase-like"/>
    <property type="match status" value="1"/>
</dbReference>
<dbReference type="InterPro" id="IPR018040">
    <property type="entry name" value="Pectinesterase_Tyr_AS"/>
</dbReference>
<dbReference type="PROSITE" id="PS00800">
    <property type="entry name" value="PECTINESTERASE_1"/>
    <property type="match status" value="1"/>
</dbReference>
<accession>A0AAV1C0H6</accession>
<dbReference type="AlphaFoldDB" id="A0AAV1C0H6"/>
<dbReference type="PANTHER" id="PTHR31707">
    <property type="entry name" value="PECTINESTERASE"/>
    <property type="match status" value="1"/>
</dbReference>
<comment type="function">
    <text evidence="13">Acts in the modification of cell walls via demethylesterification of cell wall pectin.</text>
</comment>
<keyword evidence="14" id="KW-0812">Transmembrane</keyword>
<comment type="catalytic activity">
    <reaction evidence="11 13">
        <text>[(1-&gt;4)-alpha-D-galacturonosyl methyl ester](n) + n H2O = [(1-&gt;4)-alpha-D-galacturonosyl](n) + n methanol + n H(+)</text>
        <dbReference type="Rhea" id="RHEA:22380"/>
        <dbReference type="Rhea" id="RHEA-COMP:14570"/>
        <dbReference type="Rhea" id="RHEA-COMP:14573"/>
        <dbReference type="ChEBI" id="CHEBI:15377"/>
        <dbReference type="ChEBI" id="CHEBI:15378"/>
        <dbReference type="ChEBI" id="CHEBI:17790"/>
        <dbReference type="ChEBI" id="CHEBI:140522"/>
        <dbReference type="ChEBI" id="CHEBI:140523"/>
        <dbReference type="EC" id="3.1.1.11"/>
    </reaction>
</comment>
<evidence type="ECO:0000313" key="16">
    <source>
        <dbReference type="EMBL" id="CAI9087782.1"/>
    </source>
</evidence>
<comment type="pathway">
    <text evidence="2 13">Glycan metabolism; pectin degradation; 2-dehydro-3-deoxy-D-gluconate from pectin: step 1/5.</text>
</comment>
<evidence type="ECO:0000313" key="17">
    <source>
        <dbReference type="Proteomes" id="UP001161247"/>
    </source>
</evidence>
<gene>
    <name evidence="16" type="ORF">OLC1_LOCUS521</name>
</gene>
<keyword evidence="17" id="KW-1185">Reference proteome</keyword>
<evidence type="ECO:0000256" key="6">
    <source>
        <dbReference type="ARBA" id="ARBA00022512"/>
    </source>
</evidence>
<proteinExistence type="inferred from homology"/>
<keyword evidence="14" id="KW-0472">Membrane</keyword>
<name>A0AAV1C0H6_OLDCO</name>
<feature type="domain" description="Pectinesterase inhibitor" evidence="15">
    <location>
        <begin position="52"/>
        <end position="206"/>
    </location>
</feature>
<evidence type="ECO:0000256" key="1">
    <source>
        <dbReference type="ARBA" id="ARBA00004191"/>
    </source>
</evidence>
<protein>
    <recommendedName>
        <fullName evidence="5 13">Pectinesterase</fullName>
        <ecNumber evidence="5 13">3.1.1.11</ecNumber>
    </recommendedName>
</protein>
<feature type="transmembrane region" description="Helical" evidence="14">
    <location>
        <begin position="24"/>
        <end position="45"/>
    </location>
</feature>
<dbReference type="Pfam" id="PF04043">
    <property type="entry name" value="PMEI"/>
    <property type="match status" value="1"/>
</dbReference>
<evidence type="ECO:0000256" key="9">
    <source>
        <dbReference type="ARBA" id="ARBA00023085"/>
    </source>
</evidence>
<comment type="similarity">
    <text evidence="3">In the N-terminal section; belongs to the PMEI family.</text>
</comment>
<feature type="active site" evidence="12">
    <location>
        <position position="401"/>
    </location>
</feature>
<keyword evidence="14" id="KW-1133">Transmembrane helix</keyword>
<evidence type="ECO:0000256" key="5">
    <source>
        <dbReference type="ARBA" id="ARBA00013229"/>
    </source>
</evidence>
<dbReference type="CDD" id="cd15799">
    <property type="entry name" value="PMEI-like_4"/>
    <property type="match status" value="1"/>
</dbReference>
<comment type="subcellular location">
    <subcellularLocation>
        <location evidence="1 13">Secreted</location>
        <location evidence="1 13">Cell wall</location>
    </subcellularLocation>
</comment>
<dbReference type="NCBIfam" id="TIGR01614">
    <property type="entry name" value="PME_inhib"/>
    <property type="match status" value="1"/>
</dbReference>
<dbReference type="InterPro" id="IPR033131">
    <property type="entry name" value="Pectinesterase_Asp_AS"/>
</dbReference>
<evidence type="ECO:0000256" key="10">
    <source>
        <dbReference type="ARBA" id="ARBA00023316"/>
    </source>
</evidence>
<evidence type="ECO:0000256" key="12">
    <source>
        <dbReference type="PROSITE-ProRule" id="PRU10040"/>
    </source>
</evidence>
<dbReference type="InterPro" id="IPR006501">
    <property type="entry name" value="Pectinesterase_inhib_dom"/>
</dbReference>
<dbReference type="Gene3D" id="1.20.140.40">
    <property type="entry name" value="Invertase/pectin methylesterase inhibitor family protein"/>
    <property type="match status" value="1"/>
</dbReference>
<dbReference type="Proteomes" id="UP001161247">
    <property type="component" value="Chromosome 1"/>
</dbReference>
<dbReference type="SUPFAM" id="SSF101148">
    <property type="entry name" value="Plant invertase/pectin methylesterase inhibitor"/>
    <property type="match status" value="1"/>
</dbReference>
<organism evidence="16 17">
    <name type="scientific">Oldenlandia corymbosa var. corymbosa</name>
    <dbReference type="NCBI Taxonomy" id="529605"/>
    <lineage>
        <taxon>Eukaryota</taxon>
        <taxon>Viridiplantae</taxon>
        <taxon>Streptophyta</taxon>
        <taxon>Embryophyta</taxon>
        <taxon>Tracheophyta</taxon>
        <taxon>Spermatophyta</taxon>
        <taxon>Magnoliopsida</taxon>
        <taxon>eudicotyledons</taxon>
        <taxon>Gunneridae</taxon>
        <taxon>Pentapetalae</taxon>
        <taxon>asterids</taxon>
        <taxon>lamiids</taxon>
        <taxon>Gentianales</taxon>
        <taxon>Rubiaceae</taxon>
        <taxon>Rubioideae</taxon>
        <taxon>Spermacoceae</taxon>
        <taxon>Hedyotis-Oldenlandia complex</taxon>
        <taxon>Oldenlandia</taxon>
    </lineage>
</organism>
<evidence type="ECO:0000256" key="2">
    <source>
        <dbReference type="ARBA" id="ARBA00005184"/>
    </source>
</evidence>
<evidence type="ECO:0000256" key="4">
    <source>
        <dbReference type="ARBA" id="ARBA00007786"/>
    </source>
</evidence>
<evidence type="ECO:0000256" key="14">
    <source>
        <dbReference type="SAM" id="Phobius"/>
    </source>
</evidence>
<dbReference type="SMART" id="SM00856">
    <property type="entry name" value="PMEI"/>
    <property type="match status" value="1"/>
</dbReference>
<evidence type="ECO:0000256" key="13">
    <source>
        <dbReference type="RuleBase" id="RU000589"/>
    </source>
</evidence>
<evidence type="ECO:0000256" key="11">
    <source>
        <dbReference type="ARBA" id="ARBA00047928"/>
    </source>
</evidence>
<dbReference type="PROSITE" id="PS00503">
    <property type="entry name" value="PECTINESTERASE_2"/>
    <property type="match status" value="1"/>
</dbReference>
<comment type="similarity">
    <text evidence="4">In the C-terminal section; belongs to the pectinesterase family.</text>
</comment>
<dbReference type="Gene3D" id="2.160.20.10">
    <property type="entry name" value="Single-stranded right-handed beta-helix, Pectin lyase-like"/>
    <property type="match status" value="1"/>
</dbReference>
<dbReference type="GO" id="GO:0045490">
    <property type="term" value="P:pectin catabolic process"/>
    <property type="evidence" value="ECO:0007669"/>
    <property type="project" value="UniProtKB-UniRule"/>
</dbReference>
<sequence length="563" mass="61040">MANMAYQSLLDTPSKKSNNVRFRYVVIGLAAILGTIAIFSVTVPFKTSLLSNDAVSSKAHLCNHAYDPSSCLAVLSEVSRHSPGLLQQSSDANLLGMVLAKSSYHIRETIEFAHHVTGRINDRTGQAALADCMQLMDLSMDRVIDSMVALASIQTGTNSHWDIHSWLSSVLTNHVTCLDGLTGAARSVMEPMVNEMVSRARASLAVFVAVKPQKEEEDAETLDKPLNGDLPSWITTRDRRLLQSSGQNINANSVVAQDGSGNYKTVQAAVDAAPNNSPSRYVIYIKKGTYKEQVSIGKNKKNLMLVGDGQDATIITGSLNVVDGSTTFNSATVAAVGDGFIAQDLRFQNTAGPEKHQAVALRVGADKSVINRCRIDAYQDTLYAHTLRQFYRDSYITGTVDFIFGDAAVVLQNCQLVARKPMNNQQNMVTAQGKADPNTNTGTSIQNCNIVPSSDLAPVKGSIKTFLGRPWKAYSKTVVMQSTISDHINPAGWAPWDGDFALKTLYYGEYLNRGPGAGTSQRVKWPGYRVITSAAEANKFTVAQLIQGGQWLKNTGVTYTEGL</sequence>
<dbReference type="InterPro" id="IPR012334">
    <property type="entry name" value="Pectin_lyas_fold"/>
</dbReference>
<evidence type="ECO:0000256" key="8">
    <source>
        <dbReference type="ARBA" id="ARBA00022801"/>
    </source>
</evidence>
<dbReference type="GO" id="GO:0042545">
    <property type="term" value="P:cell wall modification"/>
    <property type="evidence" value="ECO:0007669"/>
    <property type="project" value="UniProtKB-UniRule"/>
</dbReference>
<evidence type="ECO:0000256" key="7">
    <source>
        <dbReference type="ARBA" id="ARBA00022525"/>
    </source>
</evidence>
<dbReference type="FunFam" id="2.160.20.10:FF:000001">
    <property type="entry name" value="Pectinesterase"/>
    <property type="match status" value="1"/>
</dbReference>
<keyword evidence="8 13" id="KW-0378">Hydrolase</keyword>
<keyword evidence="7 13" id="KW-0964">Secreted</keyword>
<keyword evidence="6 13" id="KW-0134">Cell wall</keyword>
<dbReference type="GO" id="GO:0030599">
    <property type="term" value="F:pectinesterase activity"/>
    <property type="evidence" value="ECO:0007669"/>
    <property type="project" value="UniProtKB-UniRule"/>
</dbReference>
<dbReference type="EMBL" id="OX459118">
    <property type="protein sequence ID" value="CAI9087782.1"/>
    <property type="molecule type" value="Genomic_DNA"/>
</dbReference>
<keyword evidence="9 13" id="KW-0063">Aspartyl esterase</keyword>
<dbReference type="InterPro" id="IPR000070">
    <property type="entry name" value="Pectinesterase_cat"/>
</dbReference>
<dbReference type="InterPro" id="IPR035513">
    <property type="entry name" value="Invertase/methylesterase_inhib"/>
</dbReference>
<evidence type="ECO:0000256" key="3">
    <source>
        <dbReference type="ARBA" id="ARBA00006027"/>
    </source>
</evidence>
<evidence type="ECO:0000259" key="15">
    <source>
        <dbReference type="SMART" id="SM00856"/>
    </source>
</evidence>
<dbReference type="Pfam" id="PF01095">
    <property type="entry name" value="Pectinesterase"/>
    <property type="match status" value="1"/>
</dbReference>